<feature type="compositionally biased region" description="Pro residues" evidence="1">
    <location>
        <begin position="138"/>
        <end position="148"/>
    </location>
</feature>
<dbReference type="Pfam" id="PF13629">
    <property type="entry name" value="T2SS-T3SS_pil_N"/>
    <property type="match status" value="1"/>
</dbReference>
<gene>
    <name evidence="4" type="ORF">E6H03_11035</name>
</gene>
<feature type="domain" description="Pilus formation protein N-terminal" evidence="3">
    <location>
        <begin position="44"/>
        <end position="113"/>
    </location>
</feature>
<feature type="chain" id="PRO_5021940296" description="Pilus formation protein N-terminal domain-containing protein" evidence="2">
    <location>
        <begin position="28"/>
        <end position="312"/>
    </location>
</feature>
<feature type="region of interest" description="Disordered" evidence="1">
    <location>
        <begin position="135"/>
        <end position="164"/>
    </location>
</feature>
<accession>A0A537J632</accession>
<dbReference type="InterPro" id="IPR032789">
    <property type="entry name" value="T2SS-T3SS_pil_N"/>
</dbReference>
<evidence type="ECO:0000313" key="5">
    <source>
        <dbReference type="Proteomes" id="UP000318093"/>
    </source>
</evidence>
<dbReference type="EMBL" id="VBAN01000363">
    <property type="protein sequence ID" value="TMI79024.1"/>
    <property type="molecule type" value="Genomic_DNA"/>
</dbReference>
<evidence type="ECO:0000256" key="1">
    <source>
        <dbReference type="SAM" id="MobiDB-lite"/>
    </source>
</evidence>
<protein>
    <recommendedName>
        <fullName evidence="3">Pilus formation protein N-terminal domain-containing protein</fullName>
    </recommendedName>
</protein>
<evidence type="ECO:0000313" key="4">
    <source>
        <dbReference type="EMBL" id="TMI79024.1"/>
    </source>
</evidence>
<sequence length="312" mass="32783">MSRSRYRLPGILLLALFLSQAGPAAPAAGPAALIVRIFGAATKTSLRLQPGYATVLRADRRIDTVAIGDPRLVSATTVKRGQDVYDLVLLPQTTTGVTNMVVWFADLTSIWDLVIGPGQRTADVVYVITAPVTAARPGPAPPPSPAPGAAPASANRTGLAPAAAAPVRADAPSQWLAAPPLFLEAQQIIGDAEGTFQVFRGRDQIRIRYRITNNGTADYSVRLPGVLVRVNGRPAPFGVTRDPAAKDRPAVLPGGMTETGVIIAPAHAPRQVEIIFALFPIETRAQGPSRTVPITLQATFAGLDHLAISTGH</sequence>
<evidence type="ECO:0000259" key="3">
    <source>
        <dbReference type="Pfam" id="PF13629"/>
    </source>
</evidence>
<feature type="compositionally biased region" description="Low complexity" evidence="1">
    <location>
        <begin position="149"/>
        <end position="164"/>
    </location>
</feature>
<evidence type="ECO:0000256" key="2">
    <source>
        <dbReference type="SAM" id="SignalP"/>
    </source>
</evidence>
<dbReference type="AlphaFoldDB" id="A0A537J632"/>
<organism evidence="4 5">
    <name type="scientific">Candidatus Segetimicrobium genomatis</name>
    <dbReference type="NCBI Taxonomy" id="2569760"/>
    <lineage>
        <taxon>Bacteria</taxon>
        <taxon>Bacillati</taxon>
        <taxon>Candidatus Sysuimicrobiota</taxon>
        <taxon>Candidatus Sysuimicrobiia</taxon>
        <taxon>Candidatus Sysuimicrobiales</taxon>
        <taxon>Candidatus Segetimicrobiaceae</taxon>
        <taxon>Candidatus Segetimicrobium</taxon>
    </lineage>
</organism>
<dbReference type="Proteomes" id="UP000318093">
    <property type="component" value="Unassembled WGS sequence"/>
</dbReference>
<name>A0A537J632_9BACT</name>
<proteinExistence type="predicted"/>
<keyword evidence="2" id="KW-0732">Signal</keyword>
<reference evidence="4 5" key="1">
    <citation type="journal article" date="2019" name="Nat. Microbiol.">
        <title>Mediterranean grassland soil C-N compound turnover is dependent on rainfall and depth, and is mediated by genomically divergent microorganisms.</title>
        <authorList>
            <person name="Diamond S."/>
            <person name="Andeer P.F."/>
            <person name="Li Z."/>
            <person name="Crits-Christoph A."/>
            <person name="Burstein D."/>
            <person name="Anantharaman K."/>
            <person name="Lane K.R."/>
            <person name="Thomas B.C."/>
            <person name="Pan C."/>
            <person name="Northen T.R."/>
            <person name="Banfield J.F."/>
        </authorList>
    </citation>
    <scope>NUCLEOTIDE SEQUENCE [LARGE SCALE GENOMIC DNA]</scope>
    <source>
        <strain evidence="4">NP_6</strain>
    </source>
</reference>
<comment type="caution">
    <text evidence="4">The sequence shown here is derived from an EMBL/GenBank/DDBJ whole genome shotgun (WGS) entry which is preliminary data.</text>
</comment>
<feature type="signal peptide" evidence="2">
    <location>
        <begin position="1"/>
        <end position="27"/>
    </location>
</feature>